<dbReference type="GO" id="GO:0046872">
    <property type="term" value="F:metal ion binding"/>
    <property type="evidence" value="ECO:0007669"/>
    <property type="project" value="UniProtKB-KW"/>
</dbReference>
<reference evidence="10" key="2">
    <citation type="submission" date="2014-03" db="EMBL/GenBank/DDBJ databases">
        <title>Candidatus Competibacter-lineage genomes retrieved from metagenomes reveal functional metabolic diversity.</title>
        <authorList>
            <person name="McIlroy S.J."/>
            <person name="Albertsen M."/>
            <person name="Andresen E.K."/>
            <person name="Saunders A.M."/>
            <person name="Kristiansen R."/>
            <person name="Stokholm-Bjerregaard M."/>
            <person name="Nielsen K.L."/>
            <person name="Nielsen P.H."/>
        </authorList>
    </citation>
    <scope>NUCLEOTIDE SEQUENCE</scope>
    <source>
        <strain evidence="10">Run_A_D11</strain>
    </source>
</reference>
<dbReference type="InterPro" id="IPR025877">
    <property type="entry name" value="MobA-like_NTP_Trfase"/>
</dbReference>
<evidence type="ECO:0000256" key="7">
    <source>
        <dbReference type="ARBA" id="ARBA00023150"/>
    </source>
</evidence>
<keyword evidence="1 8" id="KW-0963">Cytoplasm</keyword>
<keyword evidence="11" id="KW-1185">Reference proteome</keyword>
<organism evidence="10 11">
    <name type="scientific">Candidatus Competibacter denitrificans Run_A_D11</name>
    <dbReference type="NCBI Taxonomy" id="1400863"/>
    <lineage>
        <taxon>Bacteria</taxon>
        <taxon>Pseudomonadati</taxon>
        <taxon>Pseudomonadota</taxon>
        <taxon>Gammaproteobacteria</taxon>
        <taxon>Candidatus Competibacteraceae</taxon>
        <taxon>Candidatus Competibacter</taxon>
    </lineage>
</organism>
<dbReference type="GO" id="GO:0005525">
    <property type="term" value="F:GTP binding"/>
    <property type="evidence" value="ECO:0007669"/>
    <property type="project" value="UniProtKB-UniRule"/>
</dbReference>
<dbReference type="PANTHER" id="PTHR19136">
    <property type="entry name" value="MOLYBDENUM COFACTOR GUANYLYLTRANSFERASE"/>
    <property type="match status" value="1"/>
</dbReference>
<reference evidence="10" key="1">
    <citation type="submission" date="2013-07" db="EMBL/GenBank/DDBJ databases">
        <authorList>
            <person name="McIlroy S."/>
        </authorList>
    </citation>
    <scope>NUCLEOTIDE SEQUENCE [LARGE SCALE GENOMIC DNA]</scope>
    <source>
        <strain evidence="10">Run_A_D11</strain>
    </source>
</reference>
<name>W6MAH8_9GAMM</name>
<dbReference type="PANTHER" id="PTHR19136:SF81">
    <property type="entry name" value="MOLYBDENUM COFACTOR GUANYLYLTRANSFERASE"/>
    <property type="match status" value="1"/>
</dbReference>
<proteinExistence type="inferred from homology"/>
<feature type="binding site" evidence="8">
    <location>
        <position position="104"/>
    </location>
    <ligand>
        <name>GTP</name>
        <dbReference type="ChEBI" id="CHEBI:37565"/>
    </ligand>
</feature>
<keyword evidence="2 8" id="KW-0808">Transferase</keyword>
<comment type="similarity">
    <text evidence="8">Belongs to the MobA family.</text>
</comment>
<evidence type="ECO:0000313" key="10">
    <source>
        <dbReference type="EMBL" id="CDI00758.1"/>
    </source>
</evidence>
<keyword evidence="4 8" id="KW-0547">Nucleotide-binding</keyword>
<evidence type="ECO:0000256" key="5">
    <source>
        <dbReference type="ARBA" id="ARBA00022842"/>
    </source>
</evidence>
<dbReference type="OrthoDB" id="9788394at2"/>
<feature type="domain" description="MobA-like NTP transferase" evidence="9">
    <location>
        <begin position="11"/>
        <end position="170"/>
    </location>
</feature>
<comment type="function">
    <text evidence="8">Transfers a GMP moiety from GTP to Mo-molybdopterin (Mo-MPT) cofactor (Moco or molybdenum cofactor) to form Mo-molybdopterin guanine dinucleotide (Mo-MGD) cofactor.</text>
</comment>
<comment type="cofactor">
    <cofactor evidence="8">
        <name>Mg(2+)</name>
        <dbReference type="ChEBI" id="CHEBI:18420"/>
    </cofactor>
</comment>
<dbReference type="STRING" id="1400863.BN873_10014"/>
<comment type="subunit">
    <text evidence="8">Monomer.</text>
</comment>
<comment type="domain">
    <text evidence="8">The N-terminal domain determines nucleotide recognition and specific binding, while the C-terminal domain determines the specific binding to the target protein.</text>
</comment>
<sequence>MRVDPPVAVTGLVLAGGRAQRMAGCDKGLLSLAGKPLVAHVLERLQPQVSEVLISANRNLDRYRQFGWPVIEDAEPEQFKGPLAGVLAAMQVARTPYLLTVPCDCPLLPADYARRLWQALERANTQVAVACWADAWQPVFAWVPISLQDDLALFLASGERGVARWLSRQRPVAVEFPEGPALFANLNAPEDLAQMEAAWHVVGHLLSKRVWQ</sequence>
<keyword evidence="6 8" id="KW-0342">GTP-binding</keyword>
<dbReference type="EC" id="2.7.7.77" evidence="8"/>
<keyword evidence="7 8" id="KW-0501">Molybdenum cofactor biosynthesis</keyword>
<dbReference type="CDD" id="cd02503">
    <property type="entry name" value="MobA"/>
    <property type="match status" value="1"/>
</dbReference>
<comment type="subcellular location">
    <subcellularLocation>
        <location evidence="8">Cytoplasm</location>
    </subcellularLocation>
</comment>
<dbReference type="GO" id="GO:1902758">
    <property type="term" value="P:bis(molybdopterin guanine dinucleotide)molybdenum biosynthetic process"/>
    <property type="evidence" value="ECO:0007669"/>
    <property type="project" value="TreeGrafter"/>
</dbReference>
<evidence type="ECO:0000256" key="3">
    <source>
        <dbReference type="ARBA" id="ARBA00022723"/>
    </source>
</evidence>
<dbReference type="EMBL" id="CBTJ020000001">
    <property type="protein sequence ID" value="CDI00758.1"/>
    <property type="molecule type" value="Genomic_DNA"/>
</dbReference>
<evidence type="ECO:0000256" key="6">
    <source>
        <dbReference type="ARBA" id="ARBA00023134"/>
    </source>
</evidence>
<gene>
    <name evidence="8" type="primary">mobA</name>
    <name evidence="10" type="ORF">BN873_10014</name>
</gene>
<dbReference type="Pfam" id="PF12804">
    <property type="entry name" value="NTP_transf_3"/>
    <property type="match status" value="1"/>
</dbReference>
<feature type="binding site" evidence="8">
    <location>
        <begin position="14"/>
        <end position="16"/>
    </location>
    <ligand>
        <name>GTP</name>
        <dbReference type="ChEBI" id="CHEBI:37565"/>
    </ligand>
</feature>
<feature type="binding site" evidence="8">
    <location>
        <position position="27"/>
    </location>
    <ligand>
        <name>GTP</name>
        <dbReference type="ChEBI" id="CHEBI:37565"/>
    </ligand>
</feature>
<dbReference type="RefSeq" id="WP_048669825.1">
    <property type="nucleotide sequence ID" value="NZ_CBTJ020000001.1"/>
</dbReference>
<evidence type="ECO:0000259" key="9">
    <source>
        <dbReference type="Pfam" id="PF12804"/>
    </source>
</evidence>
<dbReference type="Gene3D" id="3.90.550.10">
    <property type="entry name" value="Spore Coat Polysaccharide Biosynthesis Protein SpsA, Chain A"/>
    <property type="match status" value="1"/>
</dbReference>
<protein>
    <recommendedName>
        <fullName evidence="8">Molybdenum cofactor guanylyltransferase</fullName>
        <shortName evidence="8">MoCo guanylyltransferase</shortName>
        <ecNumber evidence="8">2.7.7.77</ecNumber>
    </recommendedName>
    <alternativeName>
        <fullName evidence="8">GTP:molybdopterin guanylyltransferase</fullName>
    </alternativeName>
    <alternativeName>
        <fullName evidence="8">Mo-MPT guanylyltransferase</fullName>
    </alternativeName>
    <alternativeName>
        <fullName evidence="8">Molybdopterin guanylyltransferase</fullName>
    </alternativeName>
    <alternativeName>
        <fullName evidence="8">Molybdopterin-guanine dinucleotide synthase</fullName>
        <shortName evidence="8">MGD synthase</shortName>
    </alternativeName>
</protein>
<dbReference type="InterPro" id="IPR013482">
    <property type="entry name" value="Molybde_CF_guanTrfase"/>
</dbReference>
<dbReference type="SUPFAM" id="SSF53448">
    <property type="entry name" value="Nucleotide-diphospho-sugar transferases"/>
    <property type="match status" value="1"/>
</dbReference>
<comment type="caution">
    <text evidence="8">Lacks conserved residue(s) required for the propagation of feature annotation.</text>
</comment>
<dbReference type="InterPro" id="IPR029044">
    <property type="entry name" value="Nucleotide-diphossugar_trans"/>
</dbReference>
<evidence type="ECO:0000256" key="1">
    <source>
        <dbReference type="ARBA" id="ARBA00022490"/>
    </source>
</evidence>
<evidence type="ECO:0000256" key="8">
    <source>
        <dbReference type="HAMAP-Rule" id="MF_00316"/>
    </source>
</evidence>
<evidence type="ECO:0000313" key="11">
    <source>
        <dbReference type="Proteomes" id="UP000035760"/>
    </source>
</evidence>
<dbReference type="GO" id="GO:0005737">
    <property type="term" value="C:cytoplasm"/>
    <property type="evidence" value="ECO:0007669"/>
    <property type="project" value="UniProtKB-SubCell"/>
</dbReference>
<comment type="caution">
    <text evidence="10">The sequence shown here is derived from an EMBL/GenBank/DDBJ whole genome shotgun (WGS) entry which is preliminary data.</text>
</comment>
<evidence type="ECO:0000256" key="2">
    <source>
        <dbReference type="ARBA" id="ARBA00022679"/>
    </source>
</evidence>
<dbReference type="Proteomes" id="UP000035760">
    <property type="component" value="Unassembled WGS sequence"/>
</dbReference>
<comment type="catalytic activity">
    <reaction evidence="8">
        <text>Mo-molybdopterin + GTP + H(+) = Mo-molybdopterin guanine dinucleotide + diphosphate</text>
        <dbReference type="Rhea" id="RHEA:34243"/>
        <dbReference type="ChEBI" id="CHEBI:15378"/>
        <dbReference type="ChEBI" id="CHEBI:33019"/>
        <dbReference type="ChEBI" id="CHEBI:37565"/>
        <dbReference type="ChEBI" id="CHEBI:71302"/>
        <dbReference type="ChEBI" id="CHEBI:71310"/>
        <dbReference type="EC" id="2.7.7.77"/>
    </reaction>
</comment>
<feature type="binding site" evidence="8">
    <location>
        <position position="104"/>
    </location>
    <ligand>
        <name>Mg(2+)</name>
        <dbReference type="ChEBI" id="CHEBI:18420"/>
    </ligand>
</feature>
<dbReference type="GO" id="GO:0061603">
    <property type="term" value="F:molybdenum cofactor guanylyltransferase activity"/>
    <property type="evidence" value="ECO:0007669"/>
    <property type="project" value="UniProtKB-EC"/>
</dbReference>
<feature type="binding site" evidence="8">
    <location>
        <position position="73"/>
    </location>
    <ligand>
        <name>GTP</name>
        <dbReference type="ChEBI" id="CHEBI:37565"/>
    </ligand>
</feature>
<keyword evidence="5 8" id="KW-0460">Magnesium</keyword>
<accession>W6MAH8</accession>
<dbReference type="AlphaFoldDB" id="W6MAH8"/>
<dbReference type="HAMAP" id="MF_00316">
    <property type="entry name" value="MobA"/>
    <property type="match status" value="1"/>
</dbReference>
<dbReference type="NCBIfam" id="TIGR02665">
    <property type="entry name" value="molyb_mobA"/>
    <property type="match status" value="1"/>
</dbReference>
<evidence type="ECO:0000256" key="4">
    <source>
        <dbReference type="ARBA" id="ARBA00022741"/>
    </source>
</evidence>
<keyword evidence="3 8" id="KW-0479">Metal-binding</keyword>